<protein>
    <recommendedName>
        <fullName evidence="2">UPF0178 protein METEAL_11060</fullName>
    </recommendedName>
</protein>
<dbReference type="CDD" id="cd18720">
    <property type="entry name" value="PIN_YqxD-like"/>
    <property type="match status" value="1"/>
</dbReference>
<dbReference type="Pfam" id="PF02639">
    <property type="entry name" value="DUF188"/>
    <property type="match status" value="1"/>
</dbReference>
<dbReference type="PANTHER" id="PTHR35146:SF1">
    <property type="entry name" value="UPF0178 PROTEIN YAII"/>
    <property type="match status" value="1"/>
</dbReference>
<name>A0AA48K940_9BACT</name>
<dbReference type="RefSeq" id="WP_316414835.1">
    <property type="nucleotide sequence ID" value="NZ_AP027080.1"/>
</dbReference>
<evidence type="ECO:0000256" key="1">
    <source>
        <dbReference type="ARBA" id="ARBA00008522"/>
    </source>
</evidence>
<dbReference type="NCBIfam" id="NF001095">
    <property type="entry name" value="PRK00124.1"/>
    <property type="match status" value="1"/>
</dbReference>
<organism evidence="3 4">
    <name type="scientific">Mesoterricola silvestris</name>
    <dbReference type="NCBI Taxonomy" id="2927979"/>
    <lineage>
        <taxon>Bacteria</taxon>
        <taxon>Pseudomonadati</taxon>
        <taxon>Acidobacteriota</taxon>
        <taxon>Holophagae</taxon>
        <taxon>Holophagales</taxon>
        <taxon>Holophagaceae</taxon>
        <taxon>Mesoterricola</taxon>
    </lineage>
</organism>
<keyword evidence="4" id="KW-1185">Reference proteome</keyword>
<evidence type="ECO:0000313" key="3">
    <source>
        <dbReference type="EMBL" id="BDU71932.1"/>
    </source>
</evidence>
<reference evidence="4" key="1">
    <citation type="journal article" date="2023" name="Int. J. Syst. Evol. Microbiol.">
        <title>Mesoterricola silvestris gen. nov., sp. nov., Mesoterricola sediminis sp. nov., Geothrix oryzae sp. nov., Geothrix edaphica sp. nov., Geothrix rubra sp. nov., and Geothrix limicola sp. nov., six novel members of Acidobacteriota isolated from soils.</title>
        <authorList>
            <person name="Itoh H."/>
            <person name="Sugisawa Y."/>
            <person name="Mise K."/>
            <person name="Xu Z."/>
            <person name="Kuniyasu M."/>
            <person name="Ushijima N."/>
            <person name="Kawano K."/>
            <person name="Kobayashi E."/>
            <person name="Shiratori Y."/>
            <person name="Masuda Y."/>
            <person name="Senoo K."/>
        </authorList>
    </citation>
    <scope>NUCLEOTIDE SEQUENCE [LARGE SCALE GENOMIC DNA]</scope>
    <source>
        <strain evidence="4">W79</strain>
    </source>
</reference>
<dbReference type="EMBL" id="AP027080">
    <property type="protein sequence ID" value="BDU71932.1"/>
    <property type="molecule type" value="Genomic_DNA"/>
</dbReference>
<dbReference type="PANTHER" id="PTHR35146">
    <property type="entry name" value="UPF0178 PROTEIN YAII"/>
    <property type="match status" value="1"/>
</dbReference>
<accession>A0AA48K940</accession>
<dbReference type="InterPro" id="IPR003791">
    <property type="entry name" value="UPF0178"/>
</dbReference>
<proteinExistence type="inferred from homology"/>
<evidence type="ECO:0000256" key="2">
    <source>
        <dbReference type="HAMAP-Rule" id="MF_00489"/>
    </source>
</evidence>
<evidence type="ECO:0000313" key="4">
    <source>
        <dbReference type="Proteomes" id="UP001238179"/>
    </source>
</evidence>
<gene>
    <name evidence="3" type="ORF">METEAL_11060</name>
</gene>
<dbReference type="AlphaFoldDB" id="A0AA48K940"/>
<dbReference type="HAMAP" id="MF_00489">
    <property type="entry name" value="UPF0178"/>
    <property type="match status" value="1"/>
</dbReference>
<dbReference type="KEGG" id="msil:METEAL_11060"/>
<comment type="similarity">
    <text evidence="1 2">Belongs to the UPF0178 family.</text>
</comment>
<sequence length="161" mass="17528">MIQIYVDADACPVKDEVFRVARRHGVVVHVVSNSRLNLPRDPLVRGVVVSGRFDAADDWIAERATGGEIVVTADIPLADRCLKKGARVLDPKGRPFTEDSIVDAMASREISAFLRDMGEMGTGPKPYAPADRSRFLGALENQIQALLKLERTRAPGGNPHG</sequence>
<dbReference type="Proteomes" id="UP001238179">
    <property type="component" value="Chromosome"/>
</dbReference>